<keyword evidence="4 10" id="KW-0479">Metal-binding</keyword>
<comment type="cofactor">
    <cofactor evidence="1 10">
        <name>Zn(2+)</name>
        <dbReference type="ChEBI" id="CHEBI:29105"/>
    </cofactor>
</comment>
<evidence type="ECO:0000256" key="9">
    <source>
        <dbReference type="ARBA" id="ARBA00049243"/>
    </source>
</evidence>
<organism evidence="12 13">
    <name type="scientific">Gordonia asplenii</name>
    <dbReference type="NCBI Taxonomy" id="2725283"/>
    <lineage>
        <taxon>Bacteria</taxon>
        <taxon>Bacillati</taxon>
        <taxon>Actinomycetota</taxon>
        <taxon>Actinomycetes</taxon>
        <taxon>Mycobacteriales</taxon>
        <taxon>Gordoniaceae</taxon>
        <taxon>Gordonia</taxon>
    </lineage>
</organism>
<dbReference type="GO" id="GO:0005829">
    <property type="term" value="C:cytosol"/>
    <property type="evidence" value="ECO:0007669"/>
    <property type="project" value="TreeGrafter"/>
</dbReference>
<comment type="caution">
    <text evidence="12">The sequence shown here is derived from an EMBL/GenBank/DDBJ whole genome shotgun (WGS) entry which is preliminary data.</text>
</comment>
<dbReference type="NCBIfam" id="TIGR03989">
    <property type="entry name" value="Rxyl_3153"/>
    <property type="match status" value="1"/>
</dbReference>
<comment type="similarity">
    <text evidence="2 10">Belongs to the zinc-containing alcohol dehydrogenase family.</text>
</comment>
<dbReference type="InterPro" id="IPR013154">
    <property type="entry name" value="ADH-like_N"/>
</dbReference>
<evidence type="ECO:0000313" key="12">
    <source>
        <dbReference type="EMBL" id="NMO03219.1"/>
    </source>
</evidence>
<comment type="catalytic activity">
    <reaction evidence="9">
        <text>a primary alcohol + NAD(+) = an aldehyde + NADH + H(+)</text>
        <dbReference type="Rhea" id="RHEA:10736"/>
        <dbReference type="ChEBI" id="CHEBI:15378"/>
        <dbReference type="ChEBI" id="CHEBI:15734"/>
        <dbReference type="ChEBI" id="CHEBI:17478"/>
        <dbReference type="ChEBI" id="CHEBI:57540"/>
        <dbReference type="ChEBI" id="CHEBI:57945"/>
        <dbReference type="EC" id="1.1.1.1"/>
    </reaction>
</comment>
<dbReference type="InterPro" id="IPR020843">
    <property type="entry name" value="ER"/>
</dbReference>
<dbReference type="SUPFAM" id="SSF51735">
    <property type="entry name" value="NAD(P)-binding Rossmann-fold domains"/>
    <property type="match status" value="1"/>
</dbReference>
<dbReference type="AlphaFoldDB" id="A0A848KXZ4"/>
<gene>
    <name evidence="12" type="ORF">HH308_18555</name>
</gene>
<evidence type="ECO:0000256" key="1">
    <source>
        <dbReference type="ARBA" id="ARBA00001947"/>
    </source>
</evidence>
<name>A0A848KXZ4_9ACTN</name>
<keyword evidence="5 10" id="KW-0862">Zinc</keyword>
<dbReference type="InterPro" id="IPR002328">
    <property type="entry name" value="ADH_Zn_CS"/>
</dbReference>
<evidence type="ECO:0000256" key="4">
    <source>
        <dbReference type="ARBA" id="ARBA00022723"/>
    </source>
</evidence>
<dbReference type="EMBL" id="JABBNB010000021">
    <property type="protein sequence ID" value="NMO03219.1"/>
    <property type="molecule type" value="Genomic_DNA"/>
</dbReference>
<evidence type="ECO:0000256" key="6">
    <source>
        <dbReference type="ARBA" id="ARBA00023002"/>
    </source>
</evidence>
<protein>
    <recommendedName>
        <fullName evidence="3">alcohol dehydrogenase</fullName>
        <ecNumber evidence="3">1.1.1.1</ecNumber>
    </recommendedName>
</protein>
<dbReference type="PROSITE" id="PS00059">
    <property type="entry name" value="ADH_ZINC"/>
    <property type="match status" value="1"/>
</dbReference>
<evidence type="ECO:0000313" key="13">
    <source>
        <dbReference type="Proteomes" id="UP000550729"/>
    </source>
</evidence>
<evidence type="ECO:0000256" key="2">
    <source>
        <dbReference type="ARBA" id="ARBA00008072"/>
    </source>
</evidence>
<evidence type="ECO:0000256" key="8">
    <source>
        <dbReference type="ARBA" id="ARBA00049164"/>
    </source>
</evidence>
<evidence type="ECO:0000256" key="7">
    <source>
        <dbReference type="ARBA" id="ARBA00023027"/>
    </source>
</evidence>
<dbReference type="Gene3D" id="3.40.50.720">
    <property type="entry name" value="NAD(P)-binding Rossmann-like Domain"/>
    <property type="match status" value="1"/>
</dbReference>
<keyword evidence="13" id="KW-1185">Reference proteome</keyword>
<dbReference type="Proteomes" id="UP000550729">
    <property type="component" value="Unassembled WGS sequence"/>
</dbReference>
<dbReference type="SMART" id="SM00829">
    <property type="entry name" value="PKS_ER"/>
    <property type="match status" value="1"/>
</dbReference>
<sequence length="381" mass="39683">MKTKAAVVYEPGKPMEIVELELDGPREGEVLIRYLYAGLCHSDVHIAHGDLDARLPMVMGHEGAGVIEEVAPGVTRVKPGDHVVCSFIPSCGTCHWCATGQQGICDWGAGILEGSLPGPNAGAGDLAGGRFAFTGPRGDYGAMCMLGTFSQYATIHQNSVVKVADDLPLDKAVLVGCGVPTGWGSAVNAANVQPGETVIVAGVGGIGINAVQGARLAGAQTLIAVDPLENKRAAALELGATHAFATMEEAAELARSRTNGNGAQKAILTAGIVDEQLVSEGFAAIGKAGTLVVTGVGGPFSRKTVSLAGSELTFFNKTVKGTTFGHCNPTTDIPRILDLYRTGDVKLDELITRRYTLDQINEGYDDLLSGKNIRGIVVHEH</sequence>
<keyword evidence="7" id="KW-0520">NAD</keyword>
<dbReference type="CDD" id="cd08279">
    <property type="entry name" value="Zn_ADH_class_III"/>
    <property type="match status" value="1"/>
</dbReference>
<dbReference type="PANTHER" id="PTHR43880:SF12">
    <property type="entry name" value="ALCOHOL DEHYDROGENASE CLASS-3"/>
    <property type="match status" value="1"/>
</dbReference>
<dbReference type="EC" id="1.1.1.1" evidence="3"/>
<dbReference type="InterPro" id="IPR013149">
    <property type="entry name" value="ADH-like_C"/>
</dbReference>
<evidence type="ECO:0000259" key="11">
    <source>
        <dbReference type="SMART" id="SM00829"/>
    </source>
</evidence>
<proteinExistence type="inferred from homology"/>
<feature type="domain" description="Enoyl reductase (ER)" evidence="11">
    <location>
        <begin position="12"/>
        <end position="378"/>
    </location>
</feature>
<dbReference type="GO" id="GO:0051903">
    <property type="term" value="F:S-(hydroxymethyl)glutathione dehydrogenase [NAD(P)+] activity"/>
    <property type="evidence" value="ECO:0007669"/>
    <property type="project" value="TreeGrafter"/>
</dbReference>
<dbReference type="Pfam" id="PF08240">
    <property type="entry name" value="ADH_N"/>
    <property type="match status" value="1"/>
</dbReference>
<dbReference type="SUPFAM" id="SSF50129">
    <property type="entry name" value="GroES-like"/>
    <property type="match status" value="2"/>
</dbReference>
<dbReference type="InterPro" id="IPR011032">
    <property type="entry name" value="GroES-like_sf"/>
</dbReference>
<dbReference type="GO" id="GO:0008270">
    <property type="term" value="F:zinc ion binding"/>
    <property type="evidence" value="ECO:0007669"/>
    <property type="project" value="InterPro"/>
</dbReference>
<comment type="catalytic activity">
    <reaction evidence="8">
        <text>a secondary alcohol + NAD(+) = a ketone + NADH + H(+)</text>
        <dbReference type="Rhea" id="RHEA:10740"/>
        <dbReference type="ChEBI" id="CHEBI:15378"/>
        <dbReference type="ChEBI" id="CHEBI:17087"/>
        <dbReference type="ChEBI" id="CHEBI:35681"/>
        <dbReference type="ChEBI" id="CHEBI:57540"/>
        <dbReference type="ChEBI" id="CHEBI:57945"/>
        <dbReference type="EC" id="1.1.1.1"/>
    </reaction>
</comment>
<reference evidence="12 13" key="1">
    <citation type="submission" date="2020-04" db="EMBL/GenBank/DDBJ databases">
        <title>Gordonia sp. nov. TBRC 11910.</title>
        <authorList>
            <person name="Suriyachadkun C."/>
        </authorList>
    </citation>
    <scope>NUCLEOTIDE SEQUENCE [LARGE SCALE GENOMIC DNA]</scope>
    <source>
        <strain evidence="12 13">TBRC 11910</strain>
    </source>
</reference>
<accession>A0A848KXZ4</accession>
<dbReference type="InterPro" id="IPR023921">
    <property type="entry name" value="ADH_Zn_actinomycetes"/>
</dbReference>
<dbReference type="InterPro" id="IPR036291">
    <property type="entry name" value="NAD(P)-bd_dom_sf"/>
</dbReference>
<dbReference type="Pfam" id="PF00107">
    <property type="entry name" value="ADH_zinc_N"/>
    <property type="match status" value="1"/>
</dbReference>
<evidence type="ECO:0000256" key="3">
    <source>
        <dbReference type="ARBA" id="ARBA00013190"/>
    </source>
</evidence>
<evidence type="ECO:0000256" key="10">
    <source>
        <dbReference type="RuleBase" id="RU361277"/>
    </source>
</evidence>
<evidence type="ECO:0000256" key="5">
    <source>
        <dbReference type="ARBA" id="ARBA00022833"/>
    </source>
</evidence>
<dbReference type="GO" id="GO:0004022">
    <property type="term" value="F:alcohol dehydrogenase (NAD+) activity"/>
    <property type="evidence" value="ECO:0007669"/>
    <property type="project" value="UniProtKB-EC"/>
</dbReference>
<dbReference type="Gene3D" id="3.90.180.10">
    <property type="entry name" value="Medium-chain alcohol dehydrogenases, catalytic domain"/>
    <property type="match status" value="1"/>
</dbReference>
<dbReference type="RefSeq" id="WP_170195728.1">
    <property type="nucleotide sequence ID" value="NZ_JABBNB010000021.1"/>
</dbReference>
<dbReference type="GO" id="GO:0046294">
    <property type="term" value="P:formaldehyde catabolic process"/>
    <property type="evidence" value="ECO:0007669"/>
    <property type="project" value="TreeGrafter"/>
</dbReference>
<dbReference type="PANTHER" id="PTHR43880">
    <property type="entry name" value="ALCOHOL DEHYDROGENASE"/>
    <property type="match status" value="1"/>
</dbReference>
<keyword evidence="6 12" id="KW-0560">Oxidoreductase</keyword>